<proteinExistence type="predicted"/>
<evidence type="ECO:0000313" key="1">
    <source>
        <dbReference type="EMBL" id="GBN53564.1"/>
    </source>
</evidence>
<gene>
    <name evidence="1" type="ORF">AVEN_183428_1</name>
</gene>
<accession>A0A4Y2PQH4</accession>
<sequence>MLLRIISSARQFSYNHPLFPELTALSQPLKVDITQELYRQSLRCGNVVREPTIHKCDTSNGRRGMLLRIISSARQFSYNHPLFPELAALSQPLKVEITQELYRQFLRCGNVVRDPTIHKCDTSNGSSGMLLRIISLARQFS</sequence>
<dbReference type="AlphaFoldDB" id="A0A4Y2PQH4"/>
<dbReference type="Proteomes" id="UP000499080">
    <property type="component" value="Unassembled WGS sequence"/>
</dbReference>
<protein>
    <submittedName>
        <fullName evidence="1">Uncharacterized protein</fullName>
    </submittedName>
</protein>
<reference evidence="1 2" key="1">
    <citation type="journal article" date="2019" name="Sci. Rep.">
        <title>Orb-weaving spider Araneus ventricosus genome elucidates the spidroin gene catalogue.</title>
        <authorList>
            <person name="Kono N."/>
            <person name="Nakamura H."/>
            <person name="Ohtoshi R."/>
            <person name="Moran D.A.P."/>
            <person name="Shinohara A."/>
            <person name="Yoshida Y."/>
            <person name="Fujiwara M."/>
            <person name="Mori M."/>
            <person name="Tomita M."/>
            <person name="Arakawa K."/>
        </authorList>
    </citation>
    <scope>NUCLEOTIDE SEQUENCE [LARGE SCALE GENOMIC DNA]</scope>
</reference>
<organism evidence="1 2">
    <name type="scientific">Araneus ventricosus</name>
    <name type="common">Orbweaver spider</name>
    <name type="synonym">Epeira ventricosa</name>
    <dbReference type="NCBI Taxonomy" id="182803"/>
    <lineage>
        <taxon>Eukaryota</taxon>
        <taxon>Metazoa</taxon>
        <taxon>Ecdysozoa</taxon>
        <taxon>Arthropoda</taxon>
        <taxon>Chelicerata</taxon>
        <taxon>Arachnida</taxon>
        <taxon>Araneae</taxon>
        <taxon>Araneomorphae</taxon>
        <taxon>Entelegynae</taxon>
        <taxon>Araneoidea</taxon>
        <taxon>Araneidae</taxon>
        <taxon>Araneus</taxon>
    </lineage>
</organism>
<name>A0A4Y2PQH4_ARAVE</name>
<keyword evidence="2" id="KW-1185">Reference proteome</keyword>
<comment type="caution">
    <text evidence="1">The sequence shown here is derived from an EMBL/GenBank/DDBJ whole genome shotgun (WGS) entry which is preliminary data.</text>
</comment>
<dbReference type="EMBL" id="BGPR01011908">
    <property type="protein sequence ID" value="GBN53564.1"/>
    <property type="molecule type" value="Genomic_DNA"/>
</dbReference>
<evidence type="ECO:0000313" key="2">
    <source>
        <dbReference type="Proteomes" id="UP000499080"/>
    </source>
</evidence>